<accession>A0A1N7MG81</accession>
<reference evidence="1 2" key="1">
    <citation type="submission" date="2017-01" db="EMBL/GenBank/DDBJ databases">
        <authorList>
            <person name="Mah S.A."/>
            <person name="Swanson W.J."/>
            <person name="Moy G.W."/>
            <person name="Vacquier V.D."/>
        </authorList>
    </citation>
    <scope>NUCLEOTIDE SEQUENCE [LARGE SCALE GENOMIC DNA]</scope>
    <source>
        <strain evidence="1 2">DSM 11589</strain>
    </source>
</reference>
<evidence type="ECO:0000313" key="2">
    <source>
        <dbReference type="Proteomes" id="UP000185678"/>
    </source>
</evidence>
<organism evidence="1 2">
    <name type="scientific">Insolitispirillum peregrinum</name>
    <dbReference type="NCBI Taxonomy" id="80876"/>
    <lineage>
        <taxon>Bacteria</taxon>
        <taxon>Pseudomonadati</taxon>
        <taxon>Pseudomonadota</taxon>
        <taxon>Alphaproteobacteria</taxon>
        <taxon>Rhodospirillales</taxon>
        <taxon>Novispirillaceae</taxon>
        <taxon>Insolitispirillum</taxon>
    </lineage>
</organism>
<evidence type="ECO:0000313" key="1">
    <source>
        <dbReference type="EMBL" id="SIS85058.1"/>
    </source>
</evidence>
<protein>
    <submittedName>
        <fullName evidence="1">Uncharacterized protein</fullName>
    </submittedName>
</protein>
<keyword evidence="2" id="KW-1185">Reference proteome</keyword>
<dbReference type="Proteomes" id="UP000185678">
    <property type="component" value="Unassembled WGS sequence"/>
</dbReference>
<proteinExistence type="predicted"/>
<dbReference type="OrthoDB" id="7362463at2"/>
<dbReference type="STRING" id="80876.SAMN05421779_104101"/>
<sequence>MSTGDPDHFPIVEDFDRLPFTAVEDLLKAGIPAYFADPRFPEGYVRANPDGTRTLIRFNGEDWEDVRQL</sequence>
<dbReference type="EMBL" id="FTOA01000004">
    <property type="protein sequence ID" value="SIS85058.1"/>
    <property type="molecule type" value="Genomic_DNA"/>
</dbReference>
<name>A0A1N7MG81_9PROT</name>
<gene>
    <name evidence="1" type="ORF">SAMN05421779_104101</name>
</gene>
<dbReference type="RefSeq" id="WP_076400558.1">
    <property type="nucleotide sequence ID" value="NZ_FTOA01000004.1"/>
</dbReference>
<dbReference type="AlphaFoldDB" id="A0A1N7MG81"/>